<dbReference type="Proteomes" id="UP000270094">
    <property type="component" value="Unassembled WGS sequence"/>
</dbReference>
<keyword evidence="1" id="KW-0274">FAD</keyword>
<dbReference type="PANTHER" id="PTHR46568">
    <property type="entry name" value="ALKYLDIHYDROXYACETONEPHOSPHATE SYNTHASE, PEROXISOMAL"/>
    <property type="match status" value="1"/>
</dbReference>
<dbReference type="GO" id="GO:0008609">
    <property type="term" value="F:alkylglycerone-phosphate synthase activity"/>
    <property type="evidence" value="ECO:0007669"/>
    <property type="project" value="UniProtKB-EC"/>
</dbReference>
<dbReference type="Gene3D" id="3.30.160.650">
    <property type="match status" value="1"/>
</dbReference>
<evidence type="ECO:0000256" key="1">
    <source>
        <dbReference type="RuleBase" id="RU363113"/>
    </source>
</evidence>
<accession>A0A3P7LR85</accession>
<dbReference type="EMBL" id="UYYB01134175">
    <property type="protein sequence ID" value="VDM84885.1"/>
    <property type="molecule type" value="Genomic_DNA"/>
</dbReference>
<dbReference type="AlphaFoldDB" id="A0A3P7LR85"/>
<evidence type="ECO:0000313" key="2">
    <source>
        <dbReference type="EMBL" id="VDM84885.1"/>
    </source>
</evidence>
<organism evidence="2 3">
    <name type="scientific">Strongylus vulgaris</name>
    <name type="common">Blood worm</name>
    <dbReference type="NCBI Taxonomy" id="40348"/>
    <lineage>
        <taxon>Eukaryota</taxon>
        <taxon>Metazoa</taxon>
        <taxon>Ecdysozoa</taxon>
        <taxon>Nematoda</taxon>
        <taxon>Chromadorea</taxon>
        <taxon>Rhabditida</taxon>
        <taxon>Rhabditina</taxon>
        <taxon>Rhabditomorpha</taxon>
        <taxon>Strongyloidea</taxon>
        <taxon>Strongylidae</taxon>
        <taxon>Strongylus</taxon>
    </lineage>
</organism>
<comment type="cofactor">
    <cofactor evidence="1">
        <name>FAD</name>
        <dbReference type="ChEBI" id="CHEBI:57692"/>
    </cofactor>
</comment>
<sequence length="86" mass="9945">MAGDKYDMSGQVMPQFRPWFEANLGVDIDYKTPSQKITDLQIPRPVENEEIYDELQKANISFTNAPRMRLMRAHGHTVREADTEFG</sequence>
<reference evidence="2 3" key="1">
    <citation type="submission" date="2018-11" db="EMBL/GenBank/DDBJ databases">
        <authorList>
            <consortium name="Pathogen Informatics"/>
        </authorList>
    </citation>
    <scope>NUCLEOTIDE SEQUENCE [LARGE SCALE GENOMIC DNA]</scope>
</reference>
<keyword evidence="1" id="KW-0444">Lipid biosynthesis</keyword>
<dbReference type="EC" id="2.5.1.26" evidence="1"/>
<evidence type="ECO:0000313" key="3">
    <source>
        <dbReference type="Proteomes" id="UP000270094"/>
    </source>
</evidence>
<comment type="function">
    <text evidence="1">Catalyzes the exchange of an acyl for a long-chain alkyl group and the formation of the ether bond in the biosynthesis of ether phospholipids.</text>
</comment>
<dbReference type="GO" id="GO:0008611">
    <property type="term" value="P:ether lipid biosynthetic process"/>
    <property type="evidence" value="ECO:0007669"/>
    <property type="project" value="UniProtKB-UniPathway"/>
</dbReference>
<keyword evidence="3" id="KW-1185">Reference proteome</keyword>
<keyword evidence="1" id="KW-0576">Peroxisome</keyword>
<keyword evidence="1" id="KW-0808">Transferase</keyword>
<comment type="subcellular location">
    <subcellularLocation>
        <location evidence="1">Peroxisome</location>
    </subcellularLocation>
</comment>
<comment type="catalytic activity">
    <reaction evidence="1">
        <text>a long chain fatty alcohol + a 1-acylglycerone 3-phosphate = a 1-O-alkylglycerone 3-phosphate + a long-chain fatty acid + H(+)</text>
        <dbReference type="Rhea" id="RHEA:36171"/>
        <dbReference type="ChEBI" id="CHEBI:15378"/>
        <dbReference type="ChEBI" id="CHEBI:17135"/>
        <dbReference type="ChEBI" id="CHEBI:57534"/>
        <dbReference type="ChEBI" id="CHEBI:57560"/>
        <dbReference type="ChEBI" id="CHEBI:73315"/>
        <dbReference type="EC" id="2.5.1.26"/>
    </reaction>
</comment>
<dbReference type="PANTHER" id="PTHR46568:SF1">
    <property type="entry name" value="ALKYLDIHYDROXYACETONEPHOSPHATE SYNTHASE, PEROXISOMAL"/>
    <property type="match status" value="1"/>
</dbReference>
<name>A0A3P7LR85_STRVU</name>
<gene>
    <name evidence="2" type="ORF">SVUK_LOCUS19883</name>
</gene>
<dbReference type="InterPro" id="IPR025650">
    <property type="entry name" value="Alkyl-DHAP_Synthase"/>
</dbReference>
<proteinExistence type="inferred from homology"/>
<dbReference type="GO" id="GO:0005777">
    <property type="term" value="C:peroxisome"/>
    <property type="evidence" value="ECO:0007669"/>
    <property type="project" value="UniProtKB-SubCell"/>
</dbReference>
<comment type="similarity">
    <text evidence="1">Belongs to the FAD-binding oxidoreductase/transferase type 4 family.</text>
</comment>
<protein>
    <recommendedName>
        <fullName evidence="1">Alkylglycerone-phosphate synthase</fullName>
        <shortName evidence="1">Alkyl-DHAP synthase</shortName>
        <ecNumber evidence="1">2.5.1.26</ecNumber>
    </recommendedName>
</protein>
<comment type="pathway">
    <text evidence="1">Glycerolipid metabolism; ether lipid biosynthesis.</text>
</comment>
<keyword evidence="1" id="KW-0285">Flavoprotein</keyword>
<dbReference type="OrthoDB" id="5806959at2759"/>
<dbReference type="UniPathway" id="UPA00781"/>
<comment type="subunit">
    <text evidence="1">Homodimer.</text>
</comment>
<keyword evidence="1" id="KW-0443">Lipid metabolism</keyword>